<dbReference type="Proteomes" id="UP000018857">
    <property type="component" value="Unassembled WGS sequence"/>
</dbReference>
<dbReference type="InterPro" id="IPR036390">
    <property type="entry name" value="WH_DNA-bd_sf"/>
</dbReference>
<accession>W1RZ59</accession>
<protein>
    <submittedName>
        <fullName evidence="5">GntR family transcriptional regulator</fullName>
    </submittedName>
</protein>
<keyword evidence="1" id="KW-0805">Transcription regulation</keyword>
<dbReference type="SUPFAM" id="SSF48008">
    <property type="entry name" value="GntR ligand-binding domain-like"/>
    <property type="match status" value="1"/>
</dbReference>
<evidence type="ECO:0000259" key="4">
    <source>
        <dbReference type="PROSITE" id="PS50949"/>
    </source>
</evidence>
<evidence type="ECO:0000313" key="6">
    <source>
        <dbReference type="Proteomes" id="UP000018857"/>
    </source>
</evidence>
<dbReference type="RefSeq" id="WP_024024155.1">
    <property type="nucleotide sequence ID" value="NZ_AYOZ01000019.1"/>
</dbReference>
<dbReference type="SMART" id="SM00345">
    <property type="entry name" value="HTH_GNTR"/>
    <property type="match status" value="1"/>
</dbReference>
<dbReference type="SMART" id="SM00895">
    <property type="entry name" value="FCD"/>
    <property type="match status" value="1"/>
</dbReference>
<dbReference type="GO" id="GO:0003677">
    <property type="term" value="F:DNA binding"/>
    <property type="evidence" value="ECO:0007669"/>
    <property type="project" value="UniProtKB-KW"/>
</dbReference>
<dbReference type="EMBL" id="AYOZ01000019">
    <property type="protein sequence ID" value="ETI60123.1"/>
    <property type="molecule type" value="Genomic_DNA"/>
</dbReference>
<proteinExistence type="predicted"/>
<evidence type="ECO:0000256" key="1">
    <source>
        <dbReference type="ARBA" id="ARBA00023015"/>
    </source>
</evidence>
<dbReference type="InterPro" id="IPR008920">
    <property type="entry name" value="TF_FadR/GntR_C"/>
</dbReference>
<dbReference type="PANTHER" id="PTHR43537">
    <property type="entry name" value="TRANSCRIPTIONAL REGULATOR, GNTR FAMILY"/>
    <property type="match status" value="1"/>
</dbReference>
<comment type="caution">
    <text evidence="5">The sequence shown here is derived from an EMBL/GenBank/DDBJ whole genome shotgun (WGS) entry which is preliminary data.</text>
</comment>
<sequence length="205" mass="23415">MNVITKIKEDILSSELPRGVPLRQTALSVRYGVSRIPIRDALSSLKSEGWLVSHGKVGVMIPSLNWKEAEDLSLMRAELECLLFEMAFDDIGEDNIKAARKYLFELGKESLTLVCRGELNWHFHNTLYEVANRPTLQRVVEGLNKQAVRYLGFQYGPLSYRSTSQDEHEVLLSLIEAKNKKAAVDFLRRHIEIAGKLLTDYLKRI</sequence>
<dbReference type="InterPro" id="IPR011711">
    <property type="entry name" value="GntR_C"/>
</dbReference>
<dbReference type="InterPro" id="IPR000524">
    <property type="entry name" value="Tscrpt_reg_HTH_GntR"/>
</dbReference>
<dbReference type="Gene3D" id="1.10.10.10">
    <property type="entry name" value="Winged helix-like DNA-binding domain superfamily/Winged helix DNA-binding domain"/>
    <property type="match status" value="1"/>
</dbReference>
<dbReference type="Pfam" id="PF00392">
    <property type="entry name" value="GntR"/>
    <property type="match status" value="1"/>
</dbReference>
<dbReference type="Gene3D" id="1.20.120.530">
    <property type="entry name" value="GntR ligand-binding domain-like"/>
    <property type="match status" value="1"/>
</dbReference>
<organism evidence="5 6">
    <name type="scientific">Marinomonas profundimaris</name>
    <dbReference type="NCBI Taxonomy" id="1208321"/>
    <lineage>
        <taxon>Bacteria</taxon>
        <taxon>Pseudomonadati</taxon>
        <taxon>Pseudomonadota</taxon>
        <taxon>Gammaproteobacteria</taxon>
        <taxon>Oceanospirillales</taxon>
        <taxon>Oceanospirillaceae</taxon>
        <taxon>Marinomonas</taxon>
    </lineage>
</organism>
<dbReference type="PROSITE" id="PS50949">
    <property type="entry name" value="HTH_GNTR"/>
    <property type="match status" value="1"/>
</dbReference>
<dbReference type="Pfam" id="PF07729">
    <property type="entry name" value="FCD"/>
    <property type="match status" value="1"/>
</dbReference>
<dbReference type="PANTHER" id="PTHR43537:SF41">
    <property type="entry name" value="TRANSCRIPTIONAL REGULATORY PROTEIN"/>
    <property type="match status" value="1"/>
</dbReference>
<feature type="domain" description="HTH gntR-type" evidence="4">
    <location>
        <begin position="1"/>
        <end position="64"/>
    </location>
</feature>
<dbReference type="eggNOG" id="COG1802">
    <property type="taxonomic scope" value="Bacteria"/>
</dbReference>
<dbReference type="OrthoDB" id="9799812at2"/>
<keyword evidence="6" id="KW-1185">Reference proteome</keyword>
<gene>
    <name evidence="5" type="ORF">D104_10280</name>
</gene>
<keyword evidence="2" id="KW-0238">DNA-binding</keyword>
<dbReference type="GO" id="GO:0003700">
    <property type="term" value="F:DNA-binding transcription factor activity"/>
    <property type="evidence" value="ECO:0007669"/>
    <property type="project" value="InterPro"/>
</dbReference>
<dbReference type="AlphaFoldDB" id="W1RZ59"/>
<evidence type="ECO:0000313" key="5">
    <source>
        <dbReference type="EMBL" id="ETI60123.1"/>
    </source>
</evidence>
<reference evidence="5 6" key="1">
    <citation type="journal article" date="2014" name="Genome Announc.">
        <title>Draft Genome Sequence of Marinomonas sp. Strain D104, a Polycyclic Aromatic Hydrocarbon-Degrading Bacterium from the Deep-Sea Sediment of the Arctic Ocean.</title>
        <authorList>
            <person name="Dong C."/>
            <person name="Bai X."/>
            <person name="Lai Q."/>
            <person name="Xie Y."/>
            <person name="Chen X."/>
            <person name="Shao Z."/>
        </authorList>
    </citation>
    <scope>NUCLEOTIDE SEQUENCE [LARGE SCALE GENOMIC DNA]</scope>
    <source>
        <strain evidence="5 6">D104</strain>
    </source>
</reference>
<name>W1RZ59_9GAMM</name>
<dbReference type="PATRIC" id="fig|1208321.3.peg.2037"/>
<evidence type="ECO:0000256" key="3">
    <source>
        <dbReference type="ARBA" id="ARBA00023163"/>
    </source>
</evidence>
<dbReference type="InterPro" id="IPR036388">
    <property type="entry name" value="WH-like_DNA-bd_sf"/>
</dbReference>
<keyword evidence="3" id="KW-0804">Transcription</keyword>
<dbReference type="STRING" id="1208321.D104_10280"/>
<evidence type="ECO:0000256" key="2">
    <source>
        <dbReference type="ARBA" id="ARBA00023125"/>
    </source>
</evidence>
<dbReference type="SUPFAM" id="SSF46785">
    <property type="entry name" value="Winged helix' DNA-binding domain"/>
    <property type="match status" value="1"/>
</dbReference>